<name>A0A9J7E8Q1_SPOLT</name>
<accession>A0A9J7E8Q1</accession>
<evidence type="ECO:0000256" key="1">
    <source>
        <dbReference type="SAM" id="MobiDB-lite"/>
    </source>
</evidence>
<dbReference type="KEGG" id="sliu:111356210"/>
<proteinExistence type="predicted"/>
<evidence type="ECO:0000313" key="2">
    <source>
        <dbReference type="Proteomes" id="UP000301870"/>
    </source>
</evidence>
<keyword evidence="2" id="KW-1185">Reference proteome</keyword>
<sequence>MFYCYRLILPTVASQFVMKAVETEPDMEIPNETPTREIPEPLTRPDRPTPSESTRPRRRRRIRSSMAVFMDQILSIEERRVEADLNKAQSLANIVIALTRLANTIENVARIIQNR</sequence>
<dbReference type="RefSeq" id="XP_022826261.1">
    <property type="nucleotide sequence ID" value="XM_022970493.1"/>
</dbReference>
<evidence type="ECO:0000313" key="3">
    <source>
        <dbReference type="RefSeq" id="XP_022826261.1"/>
    </source>
</evidence>
<feature type="region of interest" description="Disordered" evidence="1">
    <location>
        <begin position="23"/>
        <end position="61"/>
    </location>
</feature>
<gene>
    <name evidence="3" type="primary">LOC111356210</name>
</gene>
<organism evidence="2 3">
    <name type="scientific">Spodoptera litura</name>
    <name type="common">Asian cotton leafworm</name>
    <dbReference type="NCBI Taxonomy" id="69820"/>
    <lineage>
        <taxon>Eukaryota</taxon>
        <taxon>Metazoa</taxon>
        <taxon>Ecdysozoa</taxon>
        <taxon>Arthropoda</taxon>
        <taxon>Hexapoda</taxon>
        <taxon>Insecta</taxon>
        <taxon>Pterygota</taxon>
        <taxon>Neoptera</taxon>
        <taxon>Endopterygota</taxon>
        <taxon>Lepidoptera</taxon>
        <taxon>Glossata</taxon>
        <taxon>Ditrysia</taxon>
        <taxon>Noctuoidea</taxon>
        <taxon>Noctuidae</taxon>
        <taxon>Amphipyrinae</taxon>
        <taxon>Spodoptera</taxon>
    </lineage>
</organism>
<dbReference type="GeneID" id="111356210"/>
<feature type="compositionally biased region" description="Basic and acidic residues" evidence="1">
    <location>
        <begin position="34"/>
        <end position="49"/>
    </location>
</feature>
<dbReference type="Proteomes" id="UP000301870">
    <property type="component" value="Chromosome 22"/>
</dbReference>
<reference evidence="3" key="1">
    <citation type="submission" date="2025-08" db="UniProtKB">
        <authorList>
            <consortium name="RefSeq"/>
        </authorList>
    </citation>
    <scope>IDENTIFICATION</scope>
    <source>
        <strain evidence="3">Ishihara</strain>
        <tissue evidence="3">Whole body</tissue>
    </source>
</reference>
<dbReference type="AlphaFoldDB" id="A0A9J7E8Q1"/>
<protein>
    <submittedName>
        <fullName evidence="3">Uncharacterized protein LOC111356210 isoform X1</fullName>
    </submittedName>
</protein>